<dbReference type="GO" id="GO:0015408">
    <property type="term" value="F:ABC-type ferric iron transporter activity"/>
    <property type="evidence" value="ECO:0007669"/>
    <property type="project" value="InterPro"/>
</dbReference>
<keyword evidence="15" id="KW-1185">Reference proteome</keyword>
<evidence type="ECO:0000256" key="9">
    <source>
        <dbReference type="ARBA" id="ARBA00023136"/>
    </source>
</evidence>
<dbReference type="GO" id="GO:0015689">
    <property type="term" value="P:molybdate ion transport"/>
    <property type="evidence" value="ECO:0007669"/>
    <property type="project" value="InterPro"/>
</dbReference>
<dbReference type="FunFam" id="3.40.50.300:FF:000425">
    <property type="entry name" value="Probable ABC transporter, ATP-binding subunit"/>
    <property type="match status" value="1"/>
</dbReference>
<evidence type="ECO:0000256" key="6">
    <source>
        <dbReference type="ARBA" id="ARBA00022840"/>
    </source>
</evidence>
<keyword evidence="7" id="KW-0408">Iron</keyword>
<feature type="domain" description="Mop" evidence="13">
    <location>
        <begin position="284"/>
        <end position="348"/>
    </location>
</feature>
<dbReference type="InterPro" id="IPR003439">
    <property type="entry name" value="ABC_transporter-like_ATP-bd"/>
</dbReference>
<dbReference type="InterPro" id="IPR004606">
    <property type="entry name" value="Mop_domain"/>
</dbReference>
<dbReference type="SUPFAM" id="SSF50331">
    <property type="entry name" value="MOP-like"/>
    <property type="match status" value="1"/>
</dbReference>
<dbReference type="GO" id="GO:0016887">
    <property type="term" value="F:ATP hydrolysis activity"/>
    <property type="evidence" value="ECO:0007669"/>
    <property type="project" value="InterPro"/>
</dbReference>
<protein>
    <recommendedName>
        <fullName evidence="10">ABC-type quaternary amine transporter</fullName>
        <ecNumber evidence="10">7.6.2.9</ecNumber>
    </recommendedName>
</protein>
<dbReference type="SMART" id="SM00382">
    <property type="entry name" value="AAA"/>
    <property type="match status" value="1"/>
</dbReference>
<evidence type="ECO:0000256" key="7">
    <source>
        <dbReference type="ARBA" id="ARBA00023004"/>
    </source>
</evidence>
<dbReference type="InterPro" id="IPR017871">
    <property type="entry name" value="ABC_transporter-like_CS"/>
</dbReference>
<evidence type="ECO:0000256" key="10">
    <source>
        <dbReference type="ARBA" id="ARBA00066388"/>
    </source>
</evidence>
<dbReference type="PROSITE" id="PS00211">
    <property type="entry name" value="ABC_TRANSPORTER_1"/>
    <property type="match status" value="1"/>
</dbReference>
<keyword evidence="3" id="KW-0410">Iron transport</keyword>
<dbReference type="SUPFAM" id="SSF52540">
    <property type="entry name" value="P-loop containing nucleoside triphosphate hydrolases"/>
    <property type="match status" value="1"/>
</dbReference>
<dbReference type="GO" id="GO:0005524">
    <property type="term" value="F:ATP binding"/>
    <property type="evidence" value="ECO:0007669"/>
    <property type="project" value="UniProtKB-KW"/>
</dbReference>
<dbReference type="Pfam" id="PF00005">
    <property type="entry name" value="ABC_tran"/>
    <property type="match status" value="1"/>
</dbReference>
<evidence type="ECO:0000313" key="14">
    <source>
        <dbReference type="EMBL" id="TQN27825.1"/>
    </source>
</evidence>
<proteinExistence type="predicted"/>
<keyword evidence="4 11" id="KW-0500">Molybdenum</keyword>
<evidence type="ECO:0000256" key="5">
    <source>
        <dbReference type="ARBA" id="ARBA00022741"/>
    </source>
</evidence>
<dbReference type="AlphaFoldDB" id="A0A543N7L7"/>
<dbReference type="Gene3D" id="2.40.50.100">
    <property type="match status" value="1"/>
</dbReference>
<dbReference type="InterPro" id="IPR003593">
    <property type="entry name" value="AAA+_ATPase"/>
</dbReference>
<feature type="domain" description="ABC transporter" evidence="12">
    <location>
        <begin position="2"/>
        <end position="232"/>
    </location>
</feature>
<evidence type="ECO:0000256" key="3">
    <source>
        <dbReference type="ARBA" id="ARBA00022496"/>
    </source>
</evidence>
<dbReference type="RefSeq" id="WP_141926235.1">
    <property type="nucleotide sequence ID" value="NZ_VFQC01000003.1"/>
</dbReference>
<dbReference type="EMBL" id="VFQC01000003">
    <property type="protein sequence ID" value="TQN27825.1"/>
    <property type="molecule type" value="Genomic_DNA"/>
</dbReference>
<dbReference type="InterPro" id="IPR005116">
    <property type="entry name" value="Transp-assoc_OB_typ1"/>
</dbReference>
<evidence type="ECO:0000259" key="12">
    <source>
        <dbReference type="PROSITE" id="PS50893"/>
    </source>
</evidence>
<dbReference type="InterPro" id="IPR008995">
    <property type="entry name" value="Mo/tungstate-bd_C_term_dom"/>
</dbReference>
<comment type="caution">
    <text evidence="14">The sequence shown here is derived from an EMBL/GenBank/DDBJ whole genome shotgun (WGS) entry which is preliminary data.</text>
</comment>
<dbReference type="CDD" id="cd03259">
    <property type="entry name" value="ABC_Carb_Solutes_like"/>
    <property type="match status" value="1"/>
</dbReference>
<dbReference type="PANTHER" id="PTHR42781">
    <property type="entry name" value="SPERMIDINE/PUTRESCINE IMPORT ATP-BINDING PROTEIN POTA"/>
    <property type="match status" value="1"/>
</dbReference>
<dbReference type="Pfam" id="PF03459">
    <property type="entry name" value="TOBE"/>
    <property type="match status" value="1"/>
</dbReference>
<dbReference type="InterPro" id="IPR027417">
    <property type="entry name" value="P-loop_NTPase"/>
</dbReference>
<dbReference type="InterPro" id="IPR050093">
    <property type="entry name" value="ABC_SmlMolc_Importer"/>
</dbReference>
<dbReference type="InterPro" id="IPR015853">
    <property type="entry name" value="ABC_transpr_FbpC"/>
</dbReference>
<sequence>MSGALDARLTVDRGGFRLEVPLSVAPGEVVALLGPNGSGKSTALRALAGLAPLTRGHVTVEGRDVTRTPVESRPVGMVFQDYLLFGHLTAAENVAFGPRCQGVGKHRALERARELLRRMGVAEQAGVKPRRMSGGQQQRVALARALATDPRVLLLDEPLAALDAHTRMGVRAELRRHLAAFGGASVLVTHDPLEAMALADRVTVLEDGAVVQEGPPAEVARRPRTDYVANLVGLNLYQGWAEGTRVRLSSGGGTAVVDAGSAHRGEVFVAFAPSAVALYRQRPEGTPRNAWRLTVSGVERFGDRVRVRLEGELAVSADITPAALAELDLAPGSVVWAVVKATEIQCYPA</sequence>
<evidence type="ECO:0000256" key="11">
    <source>
        <dbReference type="PROSITE-ProRule" id="PRU01213"/>
    </source>
</evidence>
<dbReference type="EC" id="7.6.2.9" evidence="10"/>
<evidence type="ECO:0000256" key="4">
    <source>
        <dbReference type="ARBA" id="ARBA00022505"/>
    </source>
</evidence>
<keyword evidence="8" id="KW-0406">Ion transport</keyword>
<evidence type="ECO:0000313" key="15">
    <source>
        <dbReference type="Proteomes" id="UP000317422"/>
    </source>
</evidence>
<evidence type="ECO:0000256" key="8">
    <source>
        <dbReference type="ARBA" id="ARBA00023065"/>
    </source>
</evidence>
<evidence type="ECO:0000256" key="2">
    <source>
        <dbReference type="ARBA" id="ARBA00022475"/>
    </source>
</evidence>
<dbReference type="Gene3D" id="3.40.50.300">
    <property type="entry name" value="P-loop containing nucleotide triphosphate hydrolases"/>
    <property type="match status" value="1"/>
</dbReference>
<dbReference type="PANTHER" id="PTHR42781:SF4">
    <property type="entry name" value="SPERMIDINE_PUTRESCINE IMPORT ATP-BINDING PROTEIN POTA"/>
    <property type="match status" value="1"/>
</dbReference>
<accession>A0A543N7L7</accession>
<dbReference type="PROSITE" id="PS50893">
    <property type="entry name" value="ABC_TRANSPORTER_2"/>
    <property type="match status" value="1"/>
</dbReference>
<keyword evidence="2" id="KW-1003">Cell membrane</keyword>
<gene>
    <name evidence="14" type="ORF">FHX37_4555</name>
</gene>
<keyword evidence="9" id="KW-0472">Membrane</keyword>
<organism evidence="14 15">
    <name type="scientific">Haloactinospora alba</name>
    <dbReference type="NCBI Taxonomy" id="405555"/>
    <lineage>
        <taxon>Bacteria</taxon>
        <taxon>Bacillati</taxon>
        <taxon>Actinomycetota</taxon>
        <taxon>Actinomycetes</taxon>
        <taxon>Streptosporangiales</taxon>
        <taxon>Nocardiopsidaceae</taxon>
        <taxon>Haloactinospora</taxon>
    </lineage>
</organism>
<dbReference type="OrthoDB" id="7838608at2"/>
<evidence type="ECO:0000256" key="1">
    <source>
        <dbReference type="ARBA" id="ARBA00022448"/>
    </source>
</evidence>
<dbReference type="GO" id="GO:0016020">
    <property type="term" value="C:membrane"/>
    <property type="evidence" value="ECO:0007669"/>
    <property type="project" value="InterPro"/>
</dbReference>
<evidence type="ECO:0000259" key="13">
    <source>
        <dbReference type="PROSITE" id="PS51866"/>
    </source>
</evidence>
<name>A0A543N7L7_9ACTN</name>
<keyword evidence="1" id="KW-0813">Transport</keyword>
<dbReference type="Proteomes" id="UP000317422">
    <property type="component" value="Unassembled WGS sequence"/>
</dbReference>
<reference evidence="14 15" key="1">
    <citation type="submission" date="2019-06" db="EMBL/GenBank/DDBJ databases">
        <title>Sequencing the genomes of 1000 actinobacteria strains.</title>
        <authorList>
            <person name="Klenk H.-P."/>
        </authorList>
    </citation>
    <scope>NUCLEOTIDE SEQUENCE [LARGE SCALE GENOMIC DNA]</scope>
    <source>
        <strain evidence="14 15">DSM 45015</strain>
    </source>
</reference>
<keyword evidence="5" id="KW-0547">Nucleotide-binding</keyword>
<dbReference type="PROSITE" id="PS51866">
    <property type="entry name" value="MOP"/>
    <property type="match status" value="1"/>
</dbReference>
<dbReference type="GO" id="GO:0015418">
    <property type="term" value="F:ABC-type quaternary ammonium compound transporting activity"/>
    <property type="evidence" value="ECO:0007669"/>
    <property type="project" value="UniProtKB-EC"/>
</dbReference>
<keyword evidence="6 14" id="KW-0067">ATP-binding</keyword>